<protein>
    <submittedName>
        <fullName evidence="8">Ktr system potassium uptake protein D</fullName>
    </submittedName>
</protein>
<dbReference type="InterPro" id="IPR003445">
    <property type="entry name" value="Cat_transpt"/>
</dbReference>
<evidence type="ECO:0000256" key="4">
    <source>
        <dbReference type="ARBA" id="ARBA00022692"/>
    </source>
</evidence>
<dbReference type="GO" id="GO:0030001">
    <property type="term" value="P:metal ion transport"/>
    <property type="evidence" value="ECO:0007669"/>
    <property type="project" value="UniProtKB-ARBA"/>
</dbReference>
<evidence type="ECO:0000256" key="3">
    <source>
        <dbReference type="ARBA" id="ARBA00022475"/>
    </source>
</evidence>
<keyword evidence="5" id="KW-1133">Transmembrane helix</keyword>
<reference evidence="8 9" key="1">
    <citation type="submission" date="2016-07" db="EMBL/GenBank/DDBJ databases">
        <title>Caryophanon latum genome sequencing.</title>
        <authorList>
            <person name="Verma A."/>
            <person name="Pal Y."/>
            <person name="Krishnamurthi S."/>
        </authorList>
    </citation>
    <scope>NUCLEOTIDE SEQUENCE [LARGE SCALE GENOMIC DNA]</scope>
    <source>
        <strain evidence="8 9">DSM 14151</strain>
    </source>
</reference>
<keyword evidence="4" id="KW-0812">Transmembrane</keyword>
<dbReference type="OrthoDB" id="9810952at2"/>
<evidence type="ECO:0000256" key="6">
    <source>
        <dbReference type="ARBA" id="ARBA00023065"/>
    </source>
</evidence>
<dbReference type="PANTHER" id="PTHR32024">
    <property type="entry name" value="TRK SYSTEM POTASSIUM UPTAKE PROTEIN TRKG-RELATED"/>
    <property type="match status" value="1"/>
</dbReference>
<comment type="caution">
    <text evidence="8">The sequence shown here is derived from an EMBL/GenBank/DDBJ whole genome shotgun (WGS) entry which is preliminary data.</text>
</comment>
<keyword evidence="3" id="KW-1003">Cell membrane</keyword>
<dbReference type="PANTHER" id="PTHR32024:SF4">
    <property type="entry name" value="KTR SYSTEM POTASSIUM UPTAKE PROTEIN D"/>
    <property type="match status" value="1"/>
</dbReference>
<dbReference type="AlphaFoldDB" id="A0A1C0Z2K1"/>
<comment type="subcellular location">
    <subcellularLocation>
        <location evidence="1">Cell membrane</location>
        <topology evidence="1">Multi-pass membrane protein</topology>
    </subcellularLocation>
</comment>
<keyword evidence="9" id="KW-1185">Reference proteome</keyword>
<name>A0A1C0Z2K1_9BACL</name>
<dbReference type="GO" id="GO:0008324">
    <property type="term" value="F:monoatomic cation transmembrane transporter activity"/>
    <property type="evidence" value="ECO:0007669"/>
    <property type="project" value="InterPro"/>
</dbReference>
<dbReference type="Pfam" id="PF02386">
    <property type="entry name" value="TrkH"/>
    <property type="match status" value="1"/>
</dbReference>
<keyword evidence="7" id="KW-0472">Membrane</keyword>
<evidence type="ECO:0000313" key="8">
    <source>
        <dbReference type="EMBL" id="OCS93674.1"/>
    </source>
</evidence>
<accession>A0A1C0Z2K1</accession>
<dbReference type="GO" id="GO:0005886">
    <property type="term" value="C:plasma membrane"/>
    <property type="evidence" value="ECO:0007669"/>
    <property type="project" value="UniProtKB-SubCell"/>
</dbReference>
<evidence type="ECO:0000313" key="9">
    <source>
        <dbReference type="Proteomes" id="UP000093482"/>
    </source>
</evidence>
<dbReference type="EMBL" id="MATO01000006">
    <property type="protein sequence ID" value="OCS93674.1"/>
    <property type="molecule type" value="Genomic_DNA"/>
</dbReference>
<dbReference type="Proteomes" id="UP000093482">
    <property type="component" value="Unassembled WGS sequence"/>
</dbReference>
<keyword evidence="6" id="KW-0406">Ion transport</keyword>
<gene>
    <name evidence="8" type="ORF">A6K76_04895</name>
</gene>
<evidence type="ECO:0000256" key="7">
    <source>
        <dbReference type="ARBA" id="ARBA00023136"/>
    </source>
</evidence>
<keyword evidence="2" id="KW-0813">Transport</keyword>
<dbReference type="RefSeq" id="WP_066461550.1">
    <property type="nucleotide sequence ID" value="NZ_MATO01000006.1"/>
</dbReference>
<evidence type="ECO:0000256" key="2">
    <source>
        <dbReference type="ARBA" id="ARBA00022448"/>
    </source>
</evidence>
<proteinExistence type="predicted"/>
<sequence length="450" mass="49800">MRLWQKLVNRKMTPFQMIVAYYCIAIALSFSLLRLPIVHLPGVEVHWFDSLFMAVSAVSVTGLTVIDVVDTYSVYGIIVIILILQLGAIGIMAIGTLIWVVLGRKIGMKERQLIMIDSNQLTVSGVVHLVLQIVRILIMIEVIGAFILMVHYSRYFDTFEDAMLHGVFTAVSATTNGGFDMTGMSMQPYHHDYFIQFICIVLVMLGAVGFPVLIEVKAFLQSNSSNFRFSLFTKITTATYAALFLVGAIGIFILEIFHSMKHMTWHEAVFTALFHSASTRSAGLSTVDVTEFNEATQVFMSFLMFIGASPSSVGGGIRTTTFALVVLFLVTFALGHEKIHVFGRTISQMDVSRAFAVFIVALLLVMVSTMILLITERHATLTEILFEITSAFGTCGLSLGITNDLSAIGKVVILLLMFIGRVGLISFLYSIGGNTRKRKYDYPTERIIIG</sequence>
<organism evidence="8 9">
    <name type="scientific">Caryophanon latum</name>
    <dbReference type="NCBI Taxonomy" id="33977"/>
    <lineage>
        <taxon>Bacteria</taxon>
        <taxon>Bacillati</taxon>
        <taxon>Bacillota</taxon>
        <taxon>Bacilli</taxon>
        <taxon>Bacillales</taxon>
        <taxon>Caryophanaceae</taxon>
        <taxon>Caryophanon</taxon>
    </lineage>
</organism>
<evidence type="ECO:0000256" key="1">
    <source>
        <dbReference type="ARBA" id="ARBA00004651"/>
    </source>
</evidence>
<evidence type="ECO:0000256" key="5">
    <source>
        <dbReference type="ARBA" id="ARBA00022989"/>
    </source>
</evidence>